<dbReference type="EMBL" id="JAHWXN010000001">
    <property type="protein sequence ID" value="MCK2035677.1"/>
    <property type="molecule type" value="Genomic_DNA"/>
</dbReference>
<evidence type="ECO:0000313" key="1">
    <source>
        <dbReference type="EMBL" id="MCK2035677.1"/>
    </source>
</evidence>
<dbReference type="Proteomes" id="UP001300096">
    <property type="component" value="Unassembled WGS sequence"/>
</dbReference>
<dbReference type="RefSeq" id="WP_247629091.1">
    <property type="nucleotide sequence ID" value="NZ_JAHWXN010000001.1"/>
</dbReference>
<name>A0ABT0FC87_9MICO</name>
<gene>
    <name evidence="1" type="ORF">KZC51_05965</name>
</gene>
<organism evidence="1 2">
    <name type="scientific">Microbacterium croceum</name>
    <dbReference type="NCBI Taxonomy" id="2851645"/>
    <lineage>
        <taxon>Bacteria</taxon>
        <taxon>Bacillati</taxon>
        <taxon>Actinomycetota</taxon>
        <taxon>Actinomycetes</taxon>
        <taxon>Micrococcales</taxon>
        <taxon>Microbacteriaceae</taxon>
        <taxon>Microbacterium</taxon>
    </lineage>
</organism>
<comment type="caution">
    <text evidence="1">The sequence shown here is derived from an EMBL/GenBank/DDBJ whole genome shotgun (WGS) entry which is preliminary data.</text>
</comment>
<protein>
    <submittedName>
        <fullName evidence="1">Uncharacterized protein</fullName>
    </submittedName>
</protein>
<accession>A0ABT0FC87</accession>
<evidence type="ECO:0000313" key="2">
    <source>
        <dbReference type="Proteomes" id="UP001300096"/>
    </source>
</evidence>
<proteinExistence type="predicted"/>
<keyword evidence="2" id="KW-1185">Reference proteome</keyword>
<sequence>MQFSGEEWLAFVSKLEQATSSGKLQWSGDDNPFEEPPGFVASIPGNAIYNVRSKDYDGEFPYLLRILTESGEEVAEFLSPPFDSSAWEQTPEERASQRLTGLYGEIVRRVTGAPQKAQLLLDGLDNLLSDDPF</sequence>
<reference evidence="1 2" key="1">
    <citation type="submission" date="2021-06" db="EMBL/GenBank/DDBJ databases">
        <title>Genome-based taxonomic framework of Microbacterium strains isolated from marine environment, the description of four new species and reclassification of four preexisting species.</title>
        <authorList>
            <person name="Lee S.D."/>
            <person name="Kim S.-M."/>
            <person name="Byeon Y.-S."/>
            <person name="Yang H.L."/>
            <person name="Kim I.S."/>
        </authorList>
    </citation>
    <scope>NUCLEOTIDE SEQUENCE [LARGE SCALE GENOMIC DNA]</scope>
    <source>
        <strain evidence="1 2">SSW1-49</strain>
    </source>
</reference>